<dbReference type="EMBL" id="BDSA01000004">
    <property type="protein sequence ID" value="GBE62113.1"/>
    <property type="molecule type" value="Genomic_DNA"/>
</dbReference>
<dbReference type="GO" id="GO:0005840">
    <property type="term" value="C:ribosome"/>
    <property type="evidence" value="ECO:0007669"/>
    <property type="project" value="UniProtKB-KW"/>
</dbReference>
<sequence length="243" mass="29691">MPESRTPTTGRRGSGSWWHLRFHNTRRWRRKLIFRLNRARYRRQFIVPKVKDPEEAGVKSKDSANVWEFTIDGLPIGLKRLKLYTKLFSDAQKKIYEQYNGDPSRLYVQNMIINYKPPMKQIKYHALRNFGIMSTWRNSIVYRIREMPMNEFYQKIFILGRIPKSMGAEMRAALYEKRVPAQTVTEWYPYLTAHTRFFFRRQLKWMNDTGQFNYYKHRRDWIEQYNSNLRRKIQEARDERGMV</sequence>
<dbReference type="GO" id="GO:0006412">
    <property type="term" value="P:translation"/>
    <property type="evidence" value="ECO:0007669"/>
    <property type="project" value="InterPro"/>
</dbReference>
<comment type="caution">
    <text evidence="1">The sequence shown here is derived from an EMBL/GenBank/DDBJ whole genome shotgun (WGS) entry which is preliminary data.</text>
</comment>
<evidence type="ECO:0000313" key="1">
    <source>
        <dbReference type="EMBL" id="GBE62113.1"/>
    </source>
</evidence>
<keyword evidence="1" id="KW-0687">Ribonucleoprotein</keyword>
<accession>A0A2H6KGI9</accession>
<evidence type="ECO:0000313" key="2">
    <source>
        <dbReference type="Proteomes" id="UP000236319"/>
    </source>
</evidence>
<dbReference type="OrthoDB" id="416470at2759"/>
<reference evidence="1 2" key="1">
    <citation type="journal article" date="2017" name="BMC Genomics">
        <title>Whole-genome assembly of Babesia ovata and comparative genomics between closely related pathogens.</title>
        <authorList>
            <person name="Yamagishi J."/>
            <person name="Asada M."/>
            <person name="Hakimi H."/>
            <person name="Tanaka T.Q."/>
            <person name="Sugimoto C."/>
            <person name="Kawazu S."/>
        </authorList>
    </citation>
    <scope>NUCLEOTIDE SEQUENCE [LARGE SCALE GENOMIC DNA]</scope>
    <source>
        <strain evidence="1 2">Miyake</strain>
    </source>
</reference>
<dbReference type="InterPro" id="IPR036394">
    <property type="entry name" value="Ribosomal_uL22_sf"/>
</dbReference>
<dbReference type="VEuPathDB" id="PiroplasmaDB:BOVATA_036060"/>
<keyword evidence="1" id="KW-0689">Ribosomal protein</keyword>
<dbReference type="AlphaFoldDB" id="A0A2H6KGI9"/>
<dbReference type="SUPFAM" id="SSF54843">
    <property type="entry name" value="Ribosomal protein L22"/>
    <property type="match status" value="1"/>
</dbReference>
<keyword evidence="2" id="KW-1185">Reference proteome</keyword>
<organism evidence="1 2">
    <name type="scientific">Babesia ovata</name>
    <dbReference type="NCBI Taxonomy" id="189622"/>
    <lineage>
        <taxon>Eukaryota</taxon>
        <taxon>Sar</taxon>
        <taxon>Alveolata</taxon>
        <taxon>Apicomplexa</taxon>
        <taxon>Aconoidasida</taxon>
        <taxon>Piroplasmida</taxon>
        <taxon>Babesiidae</taxon>
        <taxon>Babesia</taxon>
    </lineage>
</organism>
<dbReference type="GO" id="GO:0003735">
    <property type="term" value="F:structural constituent of ribosome"/>
    <property type="evidence" value="ECO:0007669"/>
    <property type="project" value="InterPro"/>
</dbReference>
<name>A0A2H6KGI9_9APIC</name>
<dbReference type="RefSeq" id="XP_028868356.1">
    <property type="nucleotide sequence ID" value="XM_029012523.1"/>
</dbReference>
<dbReference type="GeneID" id="39875883"/>
<gene>
    <name evidence="1" type="ORF">BOVATA_036060</name>
</gene>
<proteinExistence type="predicted"/>
<protein>
    <submittedName>
        <fullName evidence="1">50S ribosomal protein</fullName>
    </submittedName>
</protein>
<dbReference type="Proteomes" id="UP000236319">
    <property type="component" value="Unassembled WGS sequence"/>
</dbReference>